<evidence type="ECO:0008006" key="3">
    <source>
        <dbReference type="Google" id="ProtNLM"/>
    </source>
</evidence>
<gene>
    <name evidence="1" type="ORF">HP1_013</name>
</gene>
<dbReference type="AlphaFoldDB" id="A0A388T6C9"/>
<organism evidence="1 2">
    <name type="scientific">Candidatus Termititenax spirochaetophilus</name>
    <dbReference type="NCBI Taxonomy" id="2218522"/>
    <lineage>
        <taxon>Bacteria</taxon>
        <taxon>Bacillati</taxon>
        <taxon>Candidatus Margulisiibacteriota</taxon>
        <taxon>Candidatus Termititenacia</taxon>
        <taxon>Candidatus Termititenacales</taxon>
        <taxon>Candidatus Termititenacaceae</taxon>
        <taxon>Candidatus Termititenax</taxon>
    </lineage>
</organism>
<dbReference type="EMBL" id="BGZM01000001">
    <property type="protein sequence ID" value="GBR72256.1"/>
    <property type="molecule type" value="Genomic_DNA"/>
</dbReference>
<name>A0A388T6C9_9BACT</name>
<dbReference type="Proteomes" id="UP000276170">
    <property type="component" value="Unassembled WGS sequence"/>
</dbReference>
<evidence type="ECO:0000313" key="1">
    <source>
        <dbReference type="EMBL" id="GBR72256.1"/>
    </source>
</evidence>
<protein>
    <recommendedName>
        <fullName evidence="3">PEGA domain-containing protein</fullName>
    </recommendedName>
</protein>
<evidence type="ECO:0000313" key="2">
    <source>
        <dbReference type="Proteomes" id="UP000276170"/>
    </source>
</evidence>
<accession>A0A388T6C9</accession>
<comment type="caution">
    <text evidence="1">The sequence shown here is derived from an EMBL/GenBank/DDBJ whole genome shotgun (WGS) entry which is preliminary data.</text>
</comment>
<proteinExistence type="predicted"/>
<reference evidence="1 2" key="1">
    <citation type="journal article" date="2019" name="ISME J.">
        <title>Genome analyses of uncultured TG2/ZB3 bacteria in 'Margulisbacteria' specifically attached to ectosymbiotic spirochetes of protists in the termite gut.</title>
        <authorList>
            <person name="Utami Y.D."/>
            <person name="Kuwahara H."/>
            <person name="Igai K."/>
            <person name="Murakami T."/>
            <person name="Sugaya K."/>
            <person name="Morikawa T."/>
            <person name="Nagura Y."/>
            <person name="Yuki M."/>
            <person name="Deevong P."/>
            <person name="Inoue T."/>
            <person name="Kihara K."/>
            <person name="Lo N."/>
            <person name="Yamada A."/>
            <person name="Ohkuma M."/>
            <person name="Hongoh Y."/>
        </authorList>
    </citation>
    <scope>NUCLEOTIDE SEQUENCE [LARGE SCALE GENOMIC DNA]</scope>
    <source>
        <strain evidence="1">HsPyr-01</strain>
    </source>
</reference>
<keyword evidence="2" id="KW-1185">Reference proteome</keyword>
<sequence length="102" mass="11360">MYRNGLALGKIEGTEQSFKLKRDKGDVVLTFRKAGYQDNTIVLQRDTDPWYWGNYAFGLAAAGGGVSELSSAASTFTSVDDLFTGNKLQYSPNQYYIEMVKL</sequence>